<dbReference type="Gene3D" id="3.10.105.10">
    <property type="entry name" value="Dipeptide-binding Protein, Domain 3"/>
    <property type="match status" value="1"/>
</dbReference>
<dbReference type="GO" id="GO:0015833">
    <property type="term" value="P:peptide transport"/>
    <property type="evidence" value="ECO:0007669"/>
    <property type="project" value="TreeGrafter"/>
</dbReference>
<name>A0A5P2DH80_STRVZ</name>
<dbReference type="Gene3D" id="3.40.190.10">
    <property type="entry name" value="Periplasmic binding protein-like II"/>
    <property type="match status" value="1"/>
</dbReference>
<comment type="similarity">
    <text evidence="2">Belongs to the bacterial solute-binding protein 5 family.</text>
</comment>
<keyword evidence="4 5" id="KW-0732">Signal</keyword>
<dbReference type="FunFam" id="3.10.105.10:FF:000012">
    <property type="entry name" value="Peptide/nickel transport system substrate-binding protein"/>
    <property type="match status" value="1"/>
</dbReference>
<dbReference type="OrthoDB" id="9801912at2"/>
<comment type="subcellular location">
    <subcellularLocation>
        <location evidence="1">Cell envelope</location>
    </subcellularLocation>
</comment>
<dbReference type="GO" id="GO:1904680">
    <property type="term" value="F:peptide transmembrane transporter activity"/>
    <property type="evidence" value="ECO:0007669"/>
    <property type="project" value="TreeGrafter"/>
</dbReference>
<evidence type="ECO:0000256" key="4">
    <source>
        <dbReference type="ARBA" id="ARBA00022729"/>
    </source>
</evidence>
<evidence type="ECO:0000256" key="5">
    <source>
        <dbReference type="SAM" id="SignalP"/>
    </source>
</evidence>
<dbReference type="InterPro" id="IPR000914">
    <property type="entry name" value="SBP_5_dom"/>
</dbReference>
<dbReference type="GO" id="GO:0042597">
    <property type="term" value="C:periplasmic space"/>
    <property type="evidence" value="ECO:0007669"/>
    <property type="project" value="UniProtKB-ARBA"/>
</dbReference>
<dbReference type="PROSITE" id="PS51257">
    <property type="entry name" value="PROKAR_LIPOPROTEIN"/>
    <property type="match status" value="1"/>
</dbReference>
<keyword evidence="3" id="KW-0813">Transport</keyword>
<dbReference type="EMBL" id="CP029189">
    <property type="protein sequence ID" value="QES53920.1"/>
    <property type="molecule type" value="Genomic_DNA"/>
</dbReference>
<dbReference type="PIRSF" id="PIRSF002741">
    <property type="entry name" value="MppA"/>
    <property type="match status" value="1"/>
</dbReference>
<evidence type="ECO:0000313" key="8">
    <source>
        <dbReference type="Proteomes" id="UP000324101"/>
    </source>
</evidence>
<evidence type="ECO:0000256" key="3">
    <source>
        <dbReference type="ARBA" id="ARBA00022448"/>
    </source>
</evidence>
<dbReference type="SUPFAM" id="SSF53850">
    <property type="entry name" value="Periplasmic binding protein-like II"/>
    <property type="match status" value="1"/>
</dbReference>
<dbReference type="PANTHER" id="PTHR30290">
    <property type="entry name" value="PERIPLASMIC BINDING COMPONENT OF ABC TRANSPORTER"/>
    <property type="match status" value="1"/>
</dbReference>
<feature type="signal peptide" evidence="5">
    <location>
        <begin position="1"/>
        <end position="20"/>
    </location>
</feature>
<accession>A0A5P2DH80</accession>
<feature type="domain" description="Solute-binding protein family 5" evidence="6">
    <location>
        <begin position="84"/>
        <end position="449"/>
    </location>
</feature>
<organism evidence="7 8">
    <name type="scientific">Streptomyces venezuelae</name>
    <dbReference type="NCBI Taxonomy" id="54571"/>
    <lineage>
        <taxon>Bacteria</taxon>
        <taxon>Bacillati</taxon>
        <taxon>Actinomycetota</taxon>
        <taxon>Actinomycetes</taxon>
        <taxon>Kitasatosporales</taxon>
        <taxon>Streptomycetaceae</taxon>
        <taxon>Streptomyces</taxon>
    </lineage>
</organism>
<gene>
    <name evidence="7" type="ORF">DEJ51_06380</name>
</gene>
<dbReference type="GO" id="GO:0030313">
    <property type="term" value="C:cell envelope"/>
    <property type="evidence" value="ECO:0007669"/>
    <property type="project" value="UniProtKB-SubCell"/>
</dbReference>
<dbReference type="Pfam" id="PF00496">
    <property type="entry name" value="SBP_bac_5"/>
    <property type="match status" value="1"/>
</dbReference>
<dbReference type="Gene3D" id="3.90.76.10">
    <property type="entry name" value="Dipeptide-binding Protein, Domain 1"/>
    <property type="match status" value="1"/>
</dbReference>
<dbReference type="RefSeq" id="WP_150256704.1">
    <property type="nucleotide sequence ID" value="NZ_CP029189.1"/>
</dbReference>
<dbReference type="Proteomes" id="UP000324101">
    <property type="component" value="Chromosome"/>
</dbReference>
<dbReference type="InterPro" id="IPR039424">
    <property type="entry name" value="SBP_5"/>
</dbReference>
<dbReference type="InterPro" id="IPR030678">
    <property type="entry name" value="Peptide/Ni-bd"/>
</dbReference>
<dbReference type="AlphaFoldDB" id="A0A5P2DH80"/>
<reference evidence="7 8" key="1">
    <citation type="submission" date="2018-05" db="EMBL/GenBank/DDBJ databases">
        <title>Streptomyces venezuelae.</title>
        <authorList>
            <person name="Kim W."/>
            <person name="Lee N."/>
            <person name="Cho B.-K."/>
        </authorList>
    </citation>
    <scope>NUCLEOTIDE SEQUENCE [LARGE SCALE GENOMIC DNA]</scope>
    <source>
        <strain evidence="7 8">ATCC 21018</strain>
    </source>
</reference>
<evidence type="ECO:0000256" key="2">
    <source>
        <dbReference type="ARBA" id="ARBA00005695"/>
    </source>
</evidence>
<evidence type="ECO:0000259" key="6">
    <source>
        <dbReference type="Pfam" id="PF00496"/>
    </source>
</evidence>
<dbReference type="PANTHER" id="PTHR30290:SF10">
    <property type="entry name" value="PERIPLASMIC OLIGOPEPTIDE-BINDING PROTEIN-RELATED"/>
    <property type="match status" value="1"/>
</dbReference>
<protein>
    <submittedName>
        <fullName evidence="7">Peptide-binding protein</fullName>
    </submittedName>
</protein>
<sequence length="534" mass="57284">MNRKTMVLTAAAGLLTPALAACGSASGGGAGSGAIVVGTTDRFEAADFAPAPFDPAYAYDAGAWNVLRQTVQTLMHTPRGGGQPVPEAASACRFTDSGNESYRCTLRPGLKFADGEPLTAKDVKFSIDRVLAIKDENGPSSLLSTLDNVEVKGNDTVVFHLKTPDATFPFKLSTPAAGIVSEKNYDAKKLREGFAVDGSGPYTMKAEVKDNRLVRAVFTKNPHYKGDLKLQNDKVELRTFTDSPAMGKALTDGKIHMVSRTLSPAQITAFSAQPPKGVKLVPMPGLEIRYIGFNTEAPVVKDKAVRQALAAAVDRGQLISKVYGKSAQPLYSLVPTSVTGHVNSFYNKYGDANTPKAAALLKEAGIKTPVKLTLHYTSDHYGDGTAAEFDALKAQLNSTGLFDITVQGSEWADFRPAQKKGDHAAYGLGWFPDYPDADNFLAPFLEQDNFLGTPYANNAVRTRLIPESRRAVDRTIAVPAITEIQDIVAEDVPVLPLWQGKQYVAARDGITGVEWSVNAISDLQLWELGRGVSG</sequence>
<evidence type="ECO:0000313" key="7">
    <source>
        <dbReference type="EMBL" id="QES53920.1"/>
    </source>
</evidence>
<proteinExistence type="inferred from homology"/>
<dbReference type="GO" id="GO:0043190">
    <property type="term" value="C:ATP-binding cassette (ABC) transporter complex"/>
    <property type="evidence" value="ECO:0007669"/>
    <property type="project" value="InterPro"/>
</dbReference>
<feature type="chain" id="PRO_5024834577" evidence="5">
    <location>
        <begin position="21"/>
        <end position="534"/>
    </location>
</feature>
<evidence type="ECO:0000256" key="1">
    <source>
        <dbReference type="ARBA" id="ARBA00004196"/>
    </source>
</evidence>